<evidence type="ECO:0000256" key="4">
    <source>
        <dbReference type="ARBA" id="ARBA00022485"/>
    </source>
</evidence>
<dbReference type="CDD" id="cd02787">
    <property type="entry name" value="MopB_CT_ydeP"/>
    <property type="match status" value="1"/>
</dbReference>
<evidence type="ECO:0000256" key="1">
    <source>
        <dbReference type="ARBA" id="ARBA00001942"/>
    </source>
</evidence>
<comment type="caution">
    <text evidence="12">The sequence shown here is derived from an EMBL/GenBank/DDBJ whole genome shotgun (WGS) entry which is preliminary data.</text>
</comment>
<protein>
    <submittedName>
        <fullName evidence="12">Molybdopterin-dependent oxidoreductase alpha subunit</fullName>
    </submittedName>
</protein>
<gene>
    <name evidence="12" type="ORF">EV681_1244</name>
</gene>
<reference evidence="12 13" key="1">
    <citation type="submission" date="2019-02" db="EMBL/GenBank/DDBJ databases">
        <title>Genomic Encyclopedia of Type Strains, Phase IV (KMG-IV): sequencing the most valuable type-strain genomes for metagenomic binning, comparative biology and taxonomic classification.</title>
        <authorList>
            <person name="Goeker M."/>
        </authorList>
    </citation>
    <scope>NUCLEOTIDE SEQUENCE [LARGE SCALE GENOMIC DNA]</scope>
    <source>
        <strain evidence="12 13">DSM 23814</strain>
    </source>
</reference>
<dbReference type="Proteomes" id="UP000293398">
    <property type="component" value="Unassembled WGS sequence"/>
</dbReference>
<dbReference type="PIRSF" id="PIRSF000144">
    <property type="entry name" value="CbbBc"/>
    <property type="match status" value="1"/>
</dbReference>
<dbReference type="GO" id="GO:0051539">
    <property type="term" value="F:4 iron, 4 sulfur cluster binding"/>
    <property type="evidence" value="ECO:0007669"/>
    <property type="project" value="UniProtKB-KW"/>
</dbReference>
<keyword evidence="8" id="KW-0408">Iron</keyword>
<keyword evidence="9" id="KW-0411">Iron-sulfur</keyword>
<dbReference type="GO" id="GO:0045333">
    <property type="term" value="P:cellular respiration"/>
    <property type="evidence" value="ECO:0007669"/>
    <property type="project" value="UniProtKB-ARBA"/>
</dbReference>
<comment type="cofactor">
    <cofactor evidence="1">
        <name>Mo-bis(molybdopterin guanine dinucleotide)</name>
        <dbReference type="ChEBI" id="CHEBI:60539"/>
    </cofactor>
</comment>
<dbReference type="EMBL" id="SHKO01000001">
    <property type="protein sequence ID" value="RZT99458.1"/>
    <property type="molecule type" value="Genomic_DNA"/>
</dbReference>
<dbReference type="Pfam" id="PF00384">
    <property type="entry name" value="Molybdopterin"/>
    <property type="match status" value="1"/>
</dbReference>
<evidence type="ECO:0000313" key="13">
    <source>
        <dbReference type="Proteomes" id="UP000293398"/>
    </source>
</evidence>
<dbReference type="CDD" id="cd02767">
    <property type="entry name" value="MopB_ydeP"/>
    <property type="match status" value="1"/>
</dbReference>
<dbReference type="InterPro" id="IPR006657">
    <property type="entry name" value="MoPterin_dinucl-bd_dom"/>
</dbReference>
<evidence type="ECO:0000256" key="6">
    <source>
        <dbReference type="ARBA" id="ARBA00022723"/>
    </source>
</evidence>
<dbReference type="GO" id="GO:0043546">
    <property type="term" value="F:molybdopterin cofactor binding"/>
    <property type="evidence" value="ECO:0007669"/>
    <property type="project" value="InterPro"/>
</dbReference>
<dbReference type="GO" id="GO:0030151">
    <property type="term" value="F:molybdenum ion binding"/>
    <property type="evidence" value="ECO:0007669"/>
    <property type="project" value="InterPro"/>
</dbReference>
<dbReference type="PANTHER" id="PTHR43105">
    <property type="entry name" value="RESPIRATORY NITRATE REDUCTASE"/>
    <property type="match status" value="1"/>
</dbReference>
<dbReference type="RefSeq" id="WP_130303516.1">
    <property type="nucleotide sequence ID" value="NZ_SHKO01000001.1"/>
</dbReference>
<dbReference type="GO" id="GO:0008863">
    <property type="term" value="F:formate dehydrogenase (NAD+) activity"/>
    <property type="evidence" value="ECO:0007669"/>
    <property type="project" value="InterPro"/>
</dbReference>
<dbReference type="OrthoDB" id="5287431at2"/>
<dbReference type="InterPro" id="IPR006656">
    <property type="entry name" value="Mopterin_OxRdtase"/>
</dbReference>
<keyword evidence="13" id="KW-1185">Reference proteome</keyword>
<organism evidence="12 13">
    <name type="scientific">Advenella incenata</name>
    <dbReference type="NCBI Taxonomy" id="267800"/>
    <lineage>
        <taxon>Bacteria</taxon>
        <taxon>Pseudomonadati</taxon>
        <taxon>Pseudomonadota</taxon>
        <taxon>Betaproteobacteria</taxon>
        <taxon>Burkholderiales</taxon>
        <taxon>Alcaligenaceae</taxon>
    </lineage>
</organism>
<dbReference type="GO" id="GO:0016020">
    <property type="term" value="C:membrane"/>
    <property type="evidence" value="ECO:0007669"/>
    <property type="project" value="TreeGrafter"/>
</dbReference>
<dbReference type="SUPFAM" id="SSF53706">
    <property type="entry name" value="Formate dehydrogenase/DMSO reductase, domains 1-3"/>
    <property type="match status" value="1"/>
</dbReference>
<dbReference type="PANTHER" id="PTHR43105:SF4">
    <property type="entry name" value="PROTEIN YDEP"/>
    <property type="match status" value="1"/>
</dbReference>
<dbReference type="NCBIfam" id="TIGR01701">
    <property type="entry name" value="Fdhalpha-like"/>
    <property type="match status" value="1"/>
</dbReference>
<name>A0A4Q7VT59_9BURK</name>
<keyword evidence="6" id="KW-0479">Metal-binding</keyword>
<evidence type="ECO:0000256" key="8">
    <source>
        <dbReference type="ARBA" id="ARBA00023004"/>
    </source>
</evidence>
<keyword evidence="4" id="KW-0004">4Fe-4S</keyword>
<dbReference type="InterPro" id="IPR050123">
    <property type="entry name" value="Prok_molybdopt-oxidoreductase"/>
</dbReference>
<proteinExistence type="inferred from homology"/>
<dbReference type="Pfam" id="PF01568">
    <property type="entry name" value="Molydop_binding"/>
    <property type="match status" value="1"/>
</dbReference>
<evidence type="ECO:0000259" key="11">
    <source>
        <dbReference type="Pfam" id="PF01568"/>
    </source>
</evidence>
<evidence type="ECO:0000256" key="9">
    <source>
        <dbReference type="ARBA" id="ARBA00023014"/>
    </source>
</evidence>
<accession>A0A4Q7VT59</accession>
<keyword evidence="7" id="KW-0560">Oxidoreductase</keyword>
<evidence type="ECO:0000256" key="7">
    <source>
        <dbReference type="ARBA" id="ARBA00023002"/>
    </source>
</evidence>
<dbReference type="Gene3D" id="2.40.40.20">
    <property type="match status" value="1"/>
</dbReference>
<evidence type="ECO:0000313" key="12">
    <source>
        <dbReference type="EMBL" id="RZT99458.1"/>
    </source>
</evidence>
<dbReference type="InterPro" id="IPR010046">
    <property type="entry name" value="Mopterin_OxRdtse_a_bac"/>
</dbReference>
<dbReference type="InterPro" id="IPR009010">
    <property type="entry name" value="Asp_de-COase-like_dom_sf"/>
</dbReference>
<feature type="domain" description="Molybdopterin oxidoreductase" evidence="10">
    <location>
        <begin position="114"/>
        <end position="488"/>
    </location>
</feature>
<evidence type="ECO:0000256" key="2">
    <source>
        <dbReference type="ARBA" id="ARBA00001966"/>
    </source>
</evidence>
<dbReference type="GO" id="GO:1990204">
    <property type="term" value="C:oxidoreductase complex"/>
    <property type="evidence" value="ECO:0007669"/>
    <property type="project" value="UniProtKB-ARBA"/>
</dbReference>
<dbReference type="Gene3D" id="3.40.228.10">
    <property type="entry name" value="Dimethylsulfoxide Reductase, domain 2"/>
    <property type="match status" value="1"/>
</dbReference>
<dbReference type="InterPro" id="IPR041953">
    <property type="entry name" value="YdeP_MopB"/>
</dbReference>
<comment type="cofactor">
    <cofactor evidence="2">
        <name>[4Fe-4S] cluster</name>
        <dbReference type="ChEBI" id="CHEBI:49883"/>
    </cofactor>
</comment>
<comment type="similarity">
    <text evidence="3">Belongs to the prokaryotic molybdopterin-containing oxidoreductase family.</text>
</comment>
<dbReference type="InterPro" id="IPR037951">
    <property type="entry name" value="MopB_CT_YdeP"/>
</dbReference>
<sequence>MTTKRREVPGIRPYDAPAGGWGALKATAVAVRTQMDMMEAPVTLMRTNQPMGFDCPGCAWPDKEHRSTFQFCENGAKAVTWEATKKRVTADFLAQNTVTSLLKKTDYELENYGRLTQPLSYDRETDTLRPVSWDAAFERIGTVLQGLSPNQVEFYTSGRASNEAAYLFQLYAREFGTNNFPDCSNMCHEATSVGLPRSIGIGKGTVSLDDFDDTELIISIGHNPGTNHPRMMGTLHEASRRGVPIIVLNPLKERALERFTDPQNVVEMATYSSTRIASSYYQVKSGGDTAALKGIMKALLALDETDQDVIDHDFIAEHTQGFAQFSDDLRGTSWERIEKESGLPRADLEQVAAAYAKSRATIVSYGMGITQHNKGTANVRLIADLLLMRGNFGKPGAGICPLRGHSNVQGNRTVGITEKPSSQFLQNIEAVFGFAPPQEHGHDSVRAMQAMIEGKSKALICLGGNFAVALPDPEQSFQAMKQLDLSVHIGTKLNRSHLLVARETLILPCLGRTELDIQAGERQSVTVEDSMSMVHASSGKLKPASEFLKSEPAIVAGMAMATLPQSKVPWQDLVSNYDAIRDLIEKTIPGFDNYNKRIRIPGGFRMPLPPTERKWPTETGKAMFSVFKGVSEDANVEGDDVLRLITLRSHDQYNTTVYALDDRYRGVFGRRDVLFMNDIDLDKQGLEHGDLVDIETVVSERKLSMTGITVIAYDIAPGSVGAYYPEANVLVPLDYFDQDSGTPSYKSVPVRVTRSAKQNHFL</sequence>
<evidence type="ECO:0000259" key="10">
    <source>
        <dbReference type="Pfam" id="PF00384"/>
    </source>
</evidence>
<evidence type="ECO:0000256" key="3">
    <source>
        <dbReference type="ARBA" id="ARBA00010312"/>
    </source>
</evidence>
<dbReference type="SUPFAM" id="SSF50692">
    <property type="entry name" value="ADC-like"/>
    <property type="match status" value="1"/>
</dbReference>
<feature type="domain" description="Molybdopterin dinucleotide-binding" evidence="11">
    <location>
        <begin position="642"/>
        <end position="749"/>
    </location>
</feature>
<dbReference type="Gene3D" id="3.40.50.740">
    <property type="match status" value="1"/>
</dbReference>
<evidence type="ECO:0000256" key="5">
    <source>
        <dbReference type="ARBA" id="ARBA00022505"/>
    </source>
</evidence>
<dbReference type="AlphaFoldDB" id="A0A4Q7VT59"/>
<keyword evidence="5" id="KW-0500">Molybdenum</keyword>